<dbReference type="InterPro" id="IPR026894">
    <property type="entry name" value="DnaJ_X"/>
</dbReference>
<dbReference type="Gene3D" id="1.10.287.110">
    <property type="entry name" value="DnaJ domain"/>
    <property type="match status" value="1"/>
</dbReference>
<dbReference type="PROSITE" id="PS50076">
    <property type="entry name" value="DNAJ_2"/>
    <property type="match status" value="1"/>
</dbReference>
<dbReference type="Pfam" id="PF00226">
    <property type="entry name" value="DnaJ"/>
    <property type="match status" value="1"/>
</dbReference>
<gene>
    <name evidence="2" type="ORF">M0R45_008241</name>
</gene>
<dbReference type="SMART" id="SM00271">
    <property type="entry name" value="DnaJ"/>
    <property type="match status" value="1"/>
</dbReference>
<proteinExistence type="predicted"/>
<dbReference type="AlphaFoldDB" id="A0AAW1Y4C8"/>
<dbReference type="Proteomes" id="UP001457282">
    <property type="component" value="Unassembled WGS sequence"/>
</dbReference>
<dbReference type="InterPro" id="IPR052423">
    <property type="entry name" value="EMIR"/>
</dbReference>
<evidence type="ECO:0000313" key="2">
    <source>
        <dbReference type="EMBL" id="KAK9942587.1"/>
    </source>
</evidence>
<accession>A0AAW1Y4C8</accession>
<name>A0AAW1Y4C8_RUBAR</name>
<dbReference type="SUPFAM" id="SSF46565">
    <property type="entry name" value="Chaperone J-domain"/>
    <property type="match status" value="1"/>
</dbReference>
<dbReference type="CDD" id="cd06257">
    <property type="entry name" value="DnaJ"/>
    <property type="match status" value="1"/>
</dbReference>
<dbReference type="PANTHER" id="PTHR44094">
    <property type="entry name" value="DNAJ HEAT SHOCK N-TERMINAL DOMAIN-CONTAINING PROTEIN"/>
    <property type="match status" value="1"/>
</dbReference>
<organism evidence="2 3">
    <name type="scientific">Rubus argutus</name>
    <name type="common">Southern blackberry</name>
    <dbReference type="NCBI Taxonomy" id="59490"/>
    <lineage>
        <taxon>Eukaryota</taxon>
        <taxon>Viridiplantae</taxon>
        <taxon>Streptophyta</taxon>
        <taxon>Embryophyta</taxon>
        <taxon>Tracheophyta</taxon>
        <taxon>Spermatophyta</taxon>
        <taxon>Magnoliopsida</taxon>
        <taxon>eudicotyledons</taxon>
        <taxon>Gunneridae</taxon>
        <taxon>Pentapetalae</taxon>
        <taxon>rosids</taxon>
        <taxon>fabids</taxon>
        <taxon>Rosales</taxon>
        <taxon>Rosaceae</taxon>
        <taxon>Rosoideae</taxon>
        <taxon>Rosoideae incertae sedis</taxon>
        <taxon>Rubus</taxon>
    </lineage>
</organism>
<keyword evidence="3" id="KW-1185">Reference proteome</keyword>
<dbReference type="PROSITE" id="PS00636">
    <property type="entry name" value="DNAJ_1"/>
    <property type="match status" value="1"/>
</dbReference>
<dbReference type="InterPro" id="IPR036869">
    <property type="entry name" value="J_dom_sf"/>
</dbReference>
<feature type="domain" description="J" evidence="1">
    <location>
        <begin position="6"/>
        <end position="71"/>
    </location>
</feature>
<protein>
    <recommendedName>
        <fullName evidence="1">J domain-containing protein</fullName>
    </recommendedName>
</protein>
<dbReference type="EMBL" id="JBEDUW010000002">
    <property type="protein sequence ID" value="KAK9942587.1"/>
    <property type="molecule type" value="Genomic_DNA"/>
</dbReference>
<dbReference type="InterPro" id="IPR018253">
    <property type="entry name" value="DnaJ_domain_CS"/>
</dbReference>
<sequence>MVRDTAYYDILGINIDASEIEINKAYYQKATLVHPDKNHGDPKAAEEFRALTEAYQVLVDQVKRAWYNKHGKLCIPQDYWVHSASVYGKAFGSECFEDYFGEFVSITFLSCFEMEKQTEDPEVRIKRAWEKMGTLLKERQEKLTTIMKDRIQPFVDGHIEEFENSVDLEARRLSKLILPRDVVALLILDKKLSCKGFPASSCMLSDFAAAMTEVIITRNLTEREKEEELRQSIVRNLKGMEYMSDRVWSTNARGIELTASHVCKAMLEDPTASKDVLRLRAEALYRLGEIFKGDENPYRREYSLGRADGQESENEDSD</sequence>
<dbReference type="InterPro" id="IPR001623">
    <property type="entry name" value="DnaJ_domain"/>
</dbReference>
<reference evidence="2 3" key="1">
    <citation type="journal article" date="2023" name="G3 (Bethesda)">
        <title>A chromosome-length genome assembly and annotation of blackberry (Rubus argutus, cv. 'Hillquist').</title>
        <authorList>
            <person name="Bruna T."/>
            <person name="Aryal R."/>
            <person name="Dudchenko O."/>
            <person name="Sargent D.J."/>
            <person name="Mead D."/>
            <person name="Buti M."/>
            <person name="Cavallini A."/>
            <person name="Hytonen T."/>
            <person name="Andres J."/>
            <person name="Pham M."/>
            <person name="Weisz D."/>
            <person name="Mascagni F."/>
            <person name="Usai G."/>
            <person name="Natali L."/>
            <person name="Bassil N."/>
            <person name="Fernandez G.E."/>
            <person name="Lomsadze A."/>
            <person name="Armour M."/>
            <person name="Olukolu B."/>
            <person name="Poorten T."/>
            <person name="Britton C."/>
            <person name="Davik J."/>
            <person name="Ashrafi H."/>
            <person name="Aiden E.L."/>
            <person name="Borodovsky M."/>
            <person name="Worthington M."/>
        </authorList>
    </citation>
    <scope>NUCLEOTIDE SEQUENCE [LARGE SCALE GENOMIC DNA]</scope>
    <source>
        <strain evidence="2">PI 553951</strain>
    </source>
</reference>
<comment type="caution">
    <text evidence="2">The sequence shown here is derived from an EMBL/GenBank/DDBJ whole genome shotgun (WGS) entry which is preliminary data.</text>
</comment>
<evidence type="ECO:0000259" key="1">
    <source>
        <dbReference type="PROSITE" id="PS50076"/>
    </source>
</evidence>
<dbReference type="Pfam" id="PF14308">
    <property type="entry name" value="DnaJ-X"/>
    <property type="match status" value="1"/>
</dbReference>
<dbReference type="PANTHER" id="PTHR44094:SF8">
    <property type="entry name" value="DNAJ HEAT SHOCK N-TERMINAL DOMAIN-CONTAINING PROTEIN-RELATED"/>
    <property type="match status" value="1"/>
</dbReference>
<evidence type="ECO:0000313" key="3">
    <source>
        <dbReference type="Proteomes" id="UP001457282"/>
    </source>
</evidence>
<dbReference type="PRINTS" id="PR00625">
    <property type="entry name" value="JDOMAIN"/>
</dbReference>